<evidence type="ECO:0000313" key="1">
    <source>
        <dbReference type="EMBL" id="CUS04288.2"/>
    </source>
</evidence>
<sequence>MFKNTSLKINIMPITADVYLEFIENHLPGLKAGKYRFSGKQTLGGPGIGDGDSFVLDLPAFQAKVAGERFTINPAEILTVFPPKNSLGHYATVLPHIAFKRDTLPWERLIAMSDKAELALRLDKTPWMALLVLNEDEILTDQGLPPASVEEYQQAEDGYVKTGNSLATGPVTGENWPPHLDDDENRDERFKVIYVRQESLQKLLADDKALAWLAHARRSRLRLTGVQANQLIKVYDDKHELIHQEVATGADASIDCGLLAAGSYTIEVDGTAIADQPLQLKPDDQVGGETAIVVANRLPQQGVKSVIHLVSLEDRYQVNDNGVFTFDFGGYDKAVPLVSLYSWSFTALTEKETFRHILLHLNHAFLFGVDTEPLPAALDVVSLRGAFFAGRNPLGDQAAIVDRAVKELSDKDQRYYVGQTGAIYNAAGRKIAEGNGTLPADGAAAIARIPNHRLHAKTVAFGDVKARQVWITDNNKQYFVSEVPWAKRLLVYLLPGDDTPSLRLPSREGSEPGVAIANSYLQQGYVPMPHQFRRGGKSVSWYRSPLLAGKPGRQIADEQFPVHTADELLRYDTANGLFDVSYAAAWELGRLLCLNNKRASLELYRWKRLHVRSLKTMEQRHLYPHLPLRSNVAGDMVLPEIVENWLADISLLKGLPFSYLVPDARMLPGESLRFFYLDPSWIASLLDGALSIGRVNKGHDTAVSKQALTDTGVFDSAQVISGFLLRSSVVKGWPDLQVNAYNGQPDVGAAGNSELACLRLERLSDNVLLGLFQGEVNVLDIHETPQTIHSGFYLDEADDASLRIIKYPLQADGQESAACLTLTGDNPLMDGGTRVIQPVALAAGLQAMGLGYTSFTSAQLALSLIEGVSRVRFIKDGG</sequence>
<reference evidence="1" key="1">
    <citation type="submission" date="2016-01" db="EMBL/GenBank/DDBJ databases">
        <authorList>
            <person name="Mcilroy J.S."/>
            <person name="Karst M S."/>
            <person name="Albertsen M."/>
        </authorList>
    </citation>
    <scope>NUCLEOTIDE SEQUENCE</scope>
    <source>
        <strain evidence="1">Cfx-K</strain>
    </source>
</reference>
<proteinExistence type="predicted"/>
<keyword evidence="2" id="KW-1185">Reference proteome</keyword>
<dbReference type="EMBL" id="LN890655">
    <property type="protein sequence ID" value="CUS04288.2"/>
    <property type="molecule type" value="Genomic_DNA"/>
</dbReference>
<gene>
    <name evidence="1" type="ORF">CFX0092_A2410</name>
</gene>
<evidence type="ECO:0000313" key="2">
    <source>
        <dbReference type="Proteomes" id="UP000215027"/>
    </source>
</evidence>
<protein>
    <submittedName>
        <fullName evidence="1">Uncharacterized protein</fullName>
    </submittedName>
</protein>
<dbReference type="Proteomes" id="UP000215027">
    <property type="component" value="Chromosome I"/>
</dbReference>
<dbReference type="AlphaFoldDB" id="A0A160T566"/>
<accession>A0A160T566</accession>
<organism evidence="1 2">
    <name type="scientific">Candidatus Promineifilum breve</name>
    <dbReference type="NCBI Taxonomy" id="1806508"/>
    <lineage>
        <taxon>Bacteria</taxon>
        <taxon>Bacillati</taxon>
        <taxon>Chloroflexota</taxon>
        <taxon>Ardenticatenia</taxon>
        <taxon>Candidatus Promineifilales</taxon>
        <taxon>Candidatus Promineifilaceae</taxon>
        <taxon>Candidatus Promineifilum</taxon>
    </lineage>
</organism>
<dbReference type="KEGG" id="pbf:CFX0092_A2410"/>
<name>A0A160T566_9CHLR</name>